<reference evidence="2 3" key="1">
    <citation type="journal article" date="2018" name="ACS Chem. Biol.">
        <title>Ketoreductase domain dysfunction expands chemodiversity: malyngamide biosynthesis in the cyanobacterium Okeania hirsuta.</title>
        <authorList>
            <person name="Moss N.A."/>
            <person name="Leao T."/>
            <person name="Rankin M."/>
            <person name="McCullough T.M."/>
            <person name="Qu P."/>
            <person name="Korobeynikov A."/>
            <person name="Smith J.L."/>
            <person name="Gerwick L."/>
            <person name="Gerwick W.H."/>
        </authorList>
    </citation>
    <scope>NUCLEOTIDE SEQUENCE [LARGE SCALE GENOMIC DNA]</scope>
    <source>
        <strain evidence="2 3">PAB10Feb10-1</strain>
    </source>
</reference>
<dbReference type="Pfam" id="PF20065">
    <property type="entry name" value="DUF6464"/>
    <property type="match status" value="1"/>
</dbReference>
<name>A0A3N6QUX9_9CYAN</name>
<dbReference type="RefSeq" id="WP_124146172.1">
    <property type="nucleotide sequence ID" value="NZ_CAWOKI010000144.1"/>
</dbReference>
<keyword evidence="3" id="KW-1185">Reference proteome</keyword>
<dbReference type="Proteomes" id="UP000269154">
    <property type="component" value="Unassembled WGS sequence"/>
</dbReference>
<evidence type="ECO:0000313" key="3">
    <source>
        <dbReference type="Proteomes" id="UP000269154"/>
    </source>
</evidence>
<dbReference type="InterPro" id="IPR045589">
    <property type="entry name" value="DUF6464"/>
</dbReference>
<proteinExistence type="predicted"/>
<protein>
    <submittedName>
        <fullName evidence="2">Uncharacterized protein</fullName>
    </submittedName>
</protein>
<evidence type="ECO:0000313" key="2">
    <source>
        <dbReference type="EMBL" id="RQH57503.1"/>
    </source>
</evidence>
<evidence type="ECO:0000256" key="1">
    <source>
        <dbReference type="SAM" id="Phobius"/>
    </source>
</evidence>
<dbReference type="EMBL" id="RCBY01000002">
    <property type="protein sequence ID" value="RQH57503.1"/>
    <property type="molecule type" value="Genomic_DNA"/>
</dbReference>
<dbReference type="AlphaFoldDB" id="A0A3N6QUX9"/>
<organism evidence="2 3">
    <name type="scientific">Okeania hirsuta</name>
    <dbReference type="NCBI Taxonomy" id="1458930"/>
    <lineage>
        <taxon>Bacteria</taxon>
        <taxon>Bacillati</taxon>
        <taxon>Cyanobacteriota</taxon>
        <taxon>Cyanophyceae</taxon>
        <taxon>Oscillatoriophycideae</taxon>
        <taxon>Oscillatoriales</taxon>
        <taxon>Microcoleaceae</taxon>
        <taxon>Okeania</taxon>
    </lineage>
</organism>
<sequence>MFKILLIFLIGMTPWIVSLWILHKFKARTRERLMSIRLAVNYTGIPTISSQPEQQYIEGLGYIIGDLSCKFNARSPLIRCAVNPFGPCKDCSDYKSIDT</sequence>
<keyword evidence="1" id="KW-0812">Transmembrane</keyword>
<keyword evidence="1" id="KW-0472">Membrane</keyword>
<keyword evidence="1" id="KW-1133">Transmembrane helix</keyword>
<comment type="caution">
    <text evidence="2">The sequence shown here is derived from an EMBL/GenBank/DDBJ whole genome shotgun (WGS) entry which is preliminary data.</text>
</comment>
<feature type="transmembrane region" description="Helical" evidence="1">
    <location>
        <begin position="6"/>
        <end position="25"/>
    </location>
</feature>
<accession>A0A3N6QUX9</accession>
<gene>
    <name evidence="2" type="ORF">D5R40_00560</name>
</gene>